<dbReference type="InterPro" id="IPR025159">
    <property type="entry name" value="AbiEi_N"/>
</dbReference>
<dbReference type="Pfam" id="PF13338">
    <property type="entry name" value="AbiEi_4"/>
    <property type="match status" value="1"/>
</dbReference>
<protein>
    <submittedName>
        <fullName evidence="2">Type IV toxin-antitoxin system AbiEi family antitoxin domain-containing protein</fullName>
    </submittedName>
</protein>
<name>A0ABV7Y5C3_9ACTN</name>
<dbReference type="Proteomes" id="UP001595699">
    <property type="component" value="Unassembled WGS sequence"/>
</dbReference>
<reference evidence="3" key="1">
    <citation type="journal article" date="2019" name="Int. J. Syst. Evol. Microbiol.">
        <title>The Global Catalogue of Microorganisms (GCM) 10K type strain sequencing project: providing services to taxonomists for standard genome sequencing and annotation.</title>
        <authorList>
            <consortium name="The Broad Institute Genomics Platform"/>
            <consortium name="The Broad Institute Genome Sequencing Center for Infectious Disease"/>
            <person name="Wu L."/>
            <person name="Ma J."/>
        </authorList>
    </citation>
    <scope>NUCLEOTIDE SEQUENCE [LARGE SCALE GENOMIC DNA]</scope>
    <source>
        <strain evidence="3">CGMCC 4.7241</strain>
    </source>
</reference>
<proteinExistence type="predicted"/>
<dbReference type="EMBL" id="JBHRZH010000005">
    <property type="protein sequence ID" value="MFC3760292.1"/>
    <property type="molecule type" value="Genomic_DNA"/>
</dbReference>
<accession>A0ABV7Y5C3</accession>
<feature type="domain" description="AbiEi antitoxin N-terminal" evidence="1">
    <location>
        <begin position="7"/>
        <end position="52"/>
    </location>
</feature>
<gene>
    <name evidence="2" type="ORF">ACFOUW_05545</name>
</gene>
<evidence type="ECO:0000313" key="3">
    <source>
        <dbReference type="Proteomes" id="UP001595699"/>
    </source>
</evidence>
<organism evidence="2 3">
    <name type="scientific">Tenggerimyces flavus</name>
    <dbReference type="NCBI Taxonomy" id="1708749"/>
    <lineage>
        <taxon>Bacteria</taxon>
        <taxon>Bacillati</taxon>
        <taxon>Actinomycetota</taxon>
        <taxon>Actinomycetes</taxon>
        <taxon>Propionibacteriales</taxon>
        <taxon>Nocardioidaceae</taxon>
        <taxon>Tenggerimyces</taxon>
    </lineage>
</organism>
<evidence type="ECO:0000259" key="1">
    <source>
        <dbReference type="Pfam" id="PF13338"/>
    </source>
</evidence>
<evidence type="ECO:0000313" key="2">
    <source>
        <dbReference type="EMBL" id="MFC3760292.1"/>
    </source>
</evidence>
<sequence>MPREAALDRLRRIGPSFRSKDAVMAGVSWRDLYALRDDGEILELSRGLYQLADTIGGELDFVAVSGRAPHGMVCLNSALAHWELSDEIPRRVHLAVPEGSHRPSIDYPPTHVHVFAARTFLLGRLKVDGDRGEAFWISDRERTLADVFRLRHLVGEDLAHGALRHYLQKRPNTGQLAEVARPLRAWGAISAALRVLQS</sequence>
<dbReference type="RefSeq" id="WP_205122648.1">
    <property type="nucleotide sequence ID" value="NZ_JAFBCM010000001.1"/>
</dbReference>
<keyword evidence="3" id="KW-1185">Reference proteome</keyword>
<comment type="caution">
    <text evidence="2">The sequence shown here is derived from an EMBL/GenBank/DDBJ whole genome shotgun (WGS) entry which is preliminary data.</text>
</comment>